<dbReference type="EMBL" id="NMUH01009729">
    <property type="protein sequence ID" value="MQM20337.1"/>
    <property type="molecule type" value="Genomic_DNA"/>
</dbReference>
<organism evidence="1 2">
    <name type="scientific">Colocasia esculenta</name>
    <name type="common">Wild taro</name>
    <name type="synonym">Arum esculentum</name>
    <dbReference type="NCBI Taxonomy" id="4460"/>
    <lineage>
        <taxon>Eukaryota</taxon>
        <taxon>Viridiplantae</taxon>
        <taxon>Streptophyta</taxon>
        <taxon>Embryophyta</taxon>
        <taxon>Tracheophyta</taxon>
        <taxon>Spermatophyta</taxon>
        <taxon>Magnoliopsida</taxon>
        <taxon>Liliopsida</taxon>
        <taxon>Araceae</taxon>
        <taxon>Aroideae</taxon>
        <taxon>Colocasieae</taxon>
        <taxon>Colocasia</taxon>
    </lineage>
</organism>
<name>A0A843XMX4_COLES</name>
<dbReference type="AlphaFoldDB" id="A0A843XMX4"/>
<gene>
    <name evidence="1" type="ORF">Taro_053355</name>
</gene>
<evidence type="ECO:0000313" key="2">
    <source>
        <dbReference type="Proteomes" id="UP000652761"/>
    </source>
</evidence>
<reference evidence="1" key="1">
    <citation type="submission" date="2017-07" db="EMBL/GenBank/DDBJ databases">
        <title>Taro Niue Genome Assembly and Annotation.</title>
        <authorList>
            <person name="Atibalentja N."/>
            <person name="Keating K."/>
            <person name="Fields C.J."/>
        </authorList>
    </citation>
    <scope>NUCLEOTIDE SEQUENCE</scope>
    <source>
        <strain evidence="1">Niue_2</strain>
        <tissue evidence="1">Leaf</tissue>
    </source>
</reference>
<comment type="caution">
    <text evidence="1">The sequence shown here is derived from an EMBL/GenBank/DDBJ whole genome shotgun (WGS) entry which is preliminary data.</text>
</comment>
<proteinExistence type="predicted"/>
<accession>A0A843XMX4</accession>
<keyword evidence="2" id="KW-1185">Reference proteome</keyword>
<protein>
    <submittedName>
        <fullName evidence="1">Uncharacterized protein</fullName>
    </submittedName>
</protein>
<dbReference type="Proteomes" id="UP000652761">
    <property type="component" value="Unassembled WGS sequence"/>
</dbReference>
<sequence>MDPKNHVVTCILSNRISTVLEFKWSYKLLVTKREIASPGVIAAKGKRVQLLDMGGEVIATGILMSEHEDEVWDRTANTDKEMLMHMSSMHRTWRGILKKREMMIQLSAIDSESGSTLISTEEAFVSVMGKNQSGRIRCTEVVGRHIAHGIGQEKDRAPLTISNRSATSKTLSKWRLRSCAQRRADRTQRWMKCGGSWSSYVNESLRWMTYIDR</sequence>
<evidence type="ECO:0000313" key="1">
    <source>
        <dbReference type="EMBL" id="MQM20337.1"/>
    </source>
</evidence>